<evidence type="ECO:0008006" key="3">
    <source>
        <dbReference type="Google" id="ProtNLM"/>
    </source>
</evidence>
<gene>
    <name evidence="1" type="ORF">OMM_07641</name>
</gene>
<dbReference type="EMBL" id="ATBP01000172">
    <property type="protein sequence ID" value="ETR72208.1"/>
    <property type="molecule type" value="Genomic_DNA"/>
</dbReference>
<reference evidence="2" key="1">
    <citation type="submission" date="2012-11" db="EMBL/GenBank/DDBJ databases">
        <authorList>
            <person name="Lucero-Rivera Y.E."/>
            <person name="Tovar-Ramirez D."/>
        </authorList>
    </citation>
    <scope>NUCLEOTIDE SEQUENCE [LARGE SCALE GENOMIC DNA]</scope>
    <source>
        <strain evidence="2">Araruama</strain>
    </source>
</reference>
<accession>A0A1V1PBP2</accession>
<dbReference type="Proteomes" id="UP000189670">
    <property type="component" value="Unassembled WGS sequence"/>
</dbReference>
<protein>
    <recommendedName>
        <fullName evidence="3">Clan AA aspartic protease</fullName>
    </recommendedName>
</protein>
<sequence length="131" mass="14627">MGLTYVTTQVYDFNKTNDPYEAQFLVDTDAIDCMAPRHELEKLGIHIEGKSVYELANGEVVEYQLGFARIAFMGQETVSQIIFGPEDTEPLLGVVVLENLGYFVDPISKQLKKLSAKPLKSLFVCSSTPFN</sequence>
<evidence type="ECO:0000313" key="2">
    <source>
        <dbReference type="Proteomes" id="UP000189670"/>
    </source>
</evidence>
<comment type="caution">
    <text evidence="1">The sequence shown here is derived from an EMBL/GenBank/DDBJ whole genome shotgun (WGS) entry which is preliminary data.</text>
</comment>
<dbReference type="Gene3D" id="2.40.70.10">
    <property type="entry name" value="Acid Proteases"/>
    <property type="match status" value="1"/>
</dbReference>
<organism evidence="1 2">
    <name type="scientific">Candidatus Magnetoglobus multicellularis str. Araruama</name>
    <dbReference type="NCBI Taxonomy" id="890399"/>
    <lineage>
        <taxon>Bacteria</taxon>
        <taxon>Pseudomonadati</taxon>
        <taxon>Thermodesulfobacteriota</taxon>
        <taxon>Desulfobacteria</taxon>
        <taxon>Desulfobacterales</taxon>
        <taxon>Desulfobacteraceae</taxon>
        <taxon>Candidatus Magnetoglobus</taxon>
    </lineage>
</organism>
<evidence type="ECO:0000313" key="1">
    <source>
        <dbReference type="EMBL" id="ETR72208.1"/>
    </source>
</evidence>
<dbReference type="InterPro" id="IPR021109">
    <property type="entry name" value="Peptidase_aspartic_dom_sf"/>
</dbReference>
<proteinExistence type="predicted"/>
<dbReference type="AlphaFoldDB" id="A0A1V1PBP2"/>
<name>A0A1V1PBP2_9BACT</name>